<keyword evidence="14" id="KW-1185">Reference proteome</keyword>
<evidence type="ECO:0000256" key="2">
    <source>
        <dbReference type="ARBA" id="ARBA00010849"/>
    </source>
</evidence>
<dbReference type="InterPro" id="IPR007858">
    <property type="entry name" value="Dpy-30_motif"/>
</dbReference>
<comment type="function">
    <text evidence="8">Functions as part of axonemal radial spoke complexes that play an important part in the motility of sperm and cilia. Plays a crucial role during acrosome biogenesis.</text>
</comment>
<evidence type="ECO:0000256" key="9">
    <source>
        <dbReference type="ARBA" id="ARBA00062391"/>
    </source>
</evidence>
<sequence>MQSGTPLPTVRPPGDRPHWIKALSSTTFTIKFRSSARTVHSMICHDVTSGWLLSNLETPNREFCTVRQNLLTCGRMDSEYLKTCIGKCLAEGLAEVAEKRPMDPIQYLAQWIYKYRSNLDEYDKRKVEKEELDREKEEARQELEVMEKLKQEEILIQQKIAEQQLKLVSEQYPQKTIAELTEKFGAPHLPTVEETDESITSAAKLKGLEILPGDDEAEDLLELPVVREADGDLLQNIGDNETDEINADPEINVEESRIELEDPEKEDEIVKNTQPYTNNSKEELEKNVTQDQSFSDIGEQTM</sequence>
<dbReference type="Proteomes" id="UP000694569">
    <property type="component" value="Unplaced"/>
</dbReference>
<evidence type="ECO:0000256" key="11">
    <source>
        <dbReference type="SAM" id="Coils"/>
    </source>
</evidence>
<dbReference type="PANTHER" id="PTHR23356:SF16">
    <property type="entry name" value="DPY30 DOMAIN CONTAINING 2"/>
    <property type="match status" value="1"/>
</dbReference>
<protein>
    <recommendedName>
        <fullName evidence="10">DPY30 domain-containing protein 1</fullName>
    </recommendedName>
</protein>
<keyword evidence="5" id="KW-0969">Cilium</keyword>
<feature type="coiled-coil region" evidence="11">
    <location>
        <begin position="122"/>
        <end position="166"/>
    </location>
</feature>
<keyword evidence="6" id="KW-0206">Cytoskeleton</keyword>
<accession>A0A8C5PV06</accession>
<evidence type="ECO:0000256" key="7">
    <source>
        <dbReference type="ARBA" id="ARBA00023273"/>
    </source>
</evidence>
<comment type="subcellular location">
    <subcellularLocation>
        <location evidence="1">Cytoplasm</location>
        <location evidence="1">Cytoskeleton</location>
        <location evidence="1">Flagellum axoneme</location>
    </subcellularLocation>
</comment>
<keyword evidence="7" id="KW-0966">Cell projection</keyword>
<keyword evidence="3" id="KW-0963">Cytoplasm</keyword>
<evidence type="ECO:0000256" key="6">
    <source>
        <dbReference type="ARBA" id="ARBA00023212"/>
    </source>
</evidence>
<dbReference type="CDD" id="cd22966">
    <property type="entry name" value="DD_DYDC-like"/>
    <property type="match status" value="1"/>
</dbReference>
<comment type="similarity">
    <text evidence="2">Belongs to the dpy-30 family.</text>
</comment>
<feature type="region of interest" description="Disordered" evidence="12">
    <location>
        <begin position="249"/>
        <end position="302"/>
    </location>
</feature>
<evidence type="ECO:0000256" key="1">
    <source>
        <dbReference type="ARBA" id="ARBA00004611"/>
    </source>
</evidence>
<name>A0A8C5PV06_9ANUR</name>
<dbReference type="FunFam" id="1.20.890.10:FF:000009">
    <property type="entry name" value="DPY30 domain-containing protein 1"/>
    <property type="match status" value="1"/>
</dbReference>
<dbReference type="Pfam" id="PF05186">
    <property type="entry name" value="Dpy-30"/>
    <property type="match status" value="1"/>
</dbReference>
<evidence type="ECO:0000256" key="3">
    <source>
        <dbReference type="ARBA" id="ARBA00022490"/>
    </source>
</evidence>
<evidence type="ECO:0000256" key="4">
    <source>
        <dbReference type="ARBA" id="ARBA00022846"/>
    </source>
</evidence>
<reference evidence="13" key="1">
    <citation type="submission" date="2025-08" db="UniProtKB">
        <authorList>
            <consortium name="Ensembl"/>
        </authorList>
    </citation>
    <scope>IDENTIFICATION</scope>
</reference>
<reference evidence="13" key="2">
    <citation type="submission" date="2025-09" db="UniProtKB">
        <authorList>
            <consortium name="Ensembl"/>
        </authorList>
    </citation>
    <scope>IDENTIFICATION</scope>
</reference>
<dbReference type="Gene3D" id="1.20.890.10">
    <property type="entry name" value="cAMP-dependent protein kinase regulatory subunit, dimerization-anchoring domain"/>
    <property type="match status" value="1"/>
</dbReference>
<dbReference type="GO" id="GO:0048188">
    <property type="term" value="C:Set1C/COMPASS complex"/>
    <property type="evidence" value="ECO:0007669"/>
    <property type="project" value="InterPro"/>
</dbReference>
<organism evidence="13 14">
    <name type="scientific">Leptobrachium leishanense</name>
    <name type="common">Leishan spiny toad</name>
    <dbReference type="NCBI Taxonomy" id="445787"/>
    <lineage>
        <taxon>Eukaryota</taxon>
        <taxon>Metazoa</taxon>
        <taxon>Chordata</taxon>
        <taxon>Craniata</taxon>
        <taxon>Vertebrata</taxon>
        <taxon>Euteleostomi</taxon>
        <taxon>Amphibia</taxon>
        <taxon>Batrachia</taxon>
        <taxon>Anura</taxon>
        <taxon>Pelobatoidea</taxon>
        <taxon>Megophryidae</taxon>
        <taxon>Leptobrachium</taxon>
    </lineage>
</organism>
<dbReference type="Ensembl" id="ENSLLET00000029388.1">
    <property type="protein sequence ID" value="ENSLLEP00000028283.1"/>
    <property type="gene ID" value="ENSLLEG00000017989.1"/>
</dbReference>
<dbReference type="OrthoDB" id="432281at2759"/>
<evidence type="ECO:0000256" key="10">
    <source>
        <dbReference type="ARBA" id="ARBA00068754"/>
    </source>
</evidence>
<comment type="subunit">
    <text evidence="9">Component of the axonemal radial spoke complex 1 (RS1), at least composed of spoke head proteins RSPH1, RSPH3, RSPH9 and the cilia-specific component RSPH4A or sperm-specific component RSPH6A, spoke stalk proteins RSPH14, DNAJB13, DYDC1, ROPN1L and NME5, and the anchor protein IQUB. Interacts with SH3GL3.</text>
</comment>
<dbReference type="InterPro" id="IPR049630">
    <property type="entry name" value="DYDC-like_DD"/>
</dbReference>
<evidence type="ECO:0000256" key="5">
    <source>
        <dbReference type="ARBA" id="ARBA00023069"/>
    </source>
</evidence>
<dbReference type="GeneTree" id="ENSGT00940000161631"/>
<feature type="compositionally biased region" description="Polar residues" evidence="12">
    <location>
        <begin position="289"/>
        <end position="302"/>
    </location>
</feature>
<dbReference type="InterPro" id="IPR037856">
    <property type="entry name" value="Sdc1/DPY30"/>
</dbReference>
<dbReference type="AlphaFoldDB" id="A0A8C5PV06"/>
<proteinExistence type="inferred from homology"/>
<keyword evidence="11" id="KW-0175">Coiled coil</keyword>
<evidence type="ECO:0000256" key="8">
    <source>
        <dbReference type="ARBA" id="ARBA00058296"/>
    </source>
</evidence>
<dbReference type="PANTHER" id="PTHR23356">
    <property type="entry name" value="DPY30-RELATED"/>
    <property type="match status" value="1"/>
</dbReference>
<keyword evidence="4" id="KW-0282">Flagellum</keyword>
<evidence type="ECO:0000313" key="13">
    <source>
        <dbReference type="Ensembl" id="ENSLLEP00000028283.1"/>
    </source>
</evidence>
<evidence type="ECO:0000313" key="14">
    <source>
        <dbReference type="Proteomes" id="UP000694569"/>
    </source>
</evidence>
<evidence type="ECO:0000256" key="12">
    <source>
        <dbReference type="SAM" id="MobiDB-lite"/>
    </source>
</evidence>